<dbReference type="Pfam" id="PF00535">
    <property type="entry name" value="Glycos_transf_2"/>
    <property type="match status" value="1"/>
</dbReference>
<dbReference type="Gene3D" id="3.90.550.10">
    <property type="entry name" value="Spore Coat Polysaccharide Biosynthesis Protein SpsA, Chain A"/>
    <property type="match status" value="1"/>
</dbReference>
<organism evidence="2 3">
    <name type="scientific">Algibacter aquimarinus</name>
    <dbReference type="NCBI Taxonomy" id="1136748"/>
    <lineage>
        <taxon>Bacteria</taxon>
        <taxon>Pseudomonadati</taxon>
        <taxon>Bacteroidota</taxon>
        <taxon>Flavobacteriia</taxon>
        <taxon>Flavobacteriales</taxon>
        <taxon>Flavobacteriaceae</taxon>
        <taxon>Algibacter</taxon>
    </lineage>
</organism>
<sequence length="298" mass="35191">MFNPLVSICIPTYNGFEFIAEAMESAINQTYSNLEIIVSDDASKDDTLKVIQEFKKRTNVPISIYNHVPNGIGANWNNAIRKSKGKYIKFLFQDDVLLSTCIEEMVNVLENDTSIGLVASKRTFIIEASHLNEETKEWIKGYSNLQKALELPLYNGMRILDKNLFKSNLFLKSPLNKIGEPPVTLFRKDITDEIGFFREDLKQVLDYEFYYRLLKKYKIAILEKELVKFRLHKQQATNINRGNDSEDYIKYDKLIYKEYFWYLNKNTRRAFLNRYNPVVKKYNKLVKKLFKIKRKLRL</sequence>
<evidence type="ECO:0000259" key="1">
    <source>
        <dbReference type="Pfam" id="PF00535"/>
    </source>
</evidence>
<name>A0ABP9HQR6_9FLAO</name>
<comment type="caution">
    <text evidence="2">The sequence shown here is derived from an EMBL/GenBank/DDBJ whole genome shotgun (WGS) entry which is preliminary data.</text>
</comment>
<proteinExistence type="predicted"/>
<keyword evidence="3" id="KW-1185">Reference proteome</keyword>
<feature type="domain" description="Glycosyltransferase 2-like" evidence="1">
    <location>
        <begin position="7"/>
        <end position="136"/>
    </location>
</feature>
<gene>
    <name evidence="2" type="ORF">GCM10023315_28590</name>
</gene>
<dbReference type="Proteomes" id="UP001501692">
    <property type="component" value="Unassembled WGS sequence"/>
</dbReference>
<dbReference type="PANTHER" id="PTHR22916:SF3">
    <property type="entry name" value="UDP-GLCNAC:BETAGAL BETA-1,3-N-ACETYLGLUCOSAMINYLTRANSFERASE-LIKE PROTEIN 1"/>
    <property type="match status" value="1"/>
</dbReference>
<protein>
    <submittedName>
        <fullName evidence="2">Glycosyltransferase</fullName>
    </submittedName>
</protein>
<evidence type="ECO:0000313" key="2">
    <source>
        <dbReference type="EMBL" id="GAA4976065.1"/>
    </source>
</evidence>
<dbReference type="SUPFAM" id="SSF53448">
    <property type="entry name" value="Nucleotide-diphospho-sugar transferases"/>
    <property type="match status" value="1"/>
</dbReference>
<dbReference type="InterPro" id="IPR001173">
    <property type="entry name" value="Glyco_trans_2-like"/>
</dbReference>
<dbReference type="InterPro" id="IPR029044">
    <property type="entry name" value="Nucleotide-diphossugar_trans"/>
</dbReference>
<accession>A0ABP9HQR6</accession>
<dbReference type="PANTHER" id="PTHR22916">
    <property type="entry name" value="GLYCOSYLTRANSFERASE"/>
    <property type="match status" value="1"/>
</dbReference>
<dbReference type="RefSeq" id="WP_345170091.1">
    <property type="nucleotide sequence ID" value="NZ_BAABJK010000009.1"/>
</dbReference>
<evidence type="ECO:0000313" key="3">
    <source>
        <dbReference type="Proteomes" id="UP001501692"/>
    </source>
</evidence>
<reference evidence="3" key="1">
    <citation type="journal article" date="2019" name="Int. J. Syst. Evol. Microbiol.">
        <title>The Global Catalogue of Microorganisms (GCM) 10K type strain sequencing project: providing services to taxonomists for standard genome sequencing and annotation.</title>
        <authorList>
            <consortium name="The Broad Institute Genomics Platform"/>
            <consortium name="The Broad Institute Genome Sequencing Center for Infectious Disease"/>
            <person name="Wu L."/>
            <person name="Ma J."/>
        </authorList>
    </citation>
    <scope>NUCLEOTIDE SEQUENCE [LARGE SCALE GENOMIC DNA]</scope>
    <source>
        <strain evidence="3">JCM 18287</strain>
    </source>
</reference>
<dbReference type="EMBL" id="BAABJK010000009">
    <property type="protein sequence ID" value="GAA4976065.1"/>
    <property type="molecule type" value="Genomic_DNA"/>
</dbReference>